<proteinExistence type="predicted"/>
<evidence type="ECO:0000313" key="1">
    <source>
        <dbReference type="EMBL" id="CAK9209832.1"/>
    </source>
</evidence>
<sequence length="138" mass="15594">MRQAQATSSQVTLGVIGGCSNVASASASFAGPVKSTLESSQCMMEMHFMTTARFLTECYDEGGPKPIARVSFKFCLELPTNKFPDEREQEKYHGMFCTVYPNFKGSWMFLDQNEACTYKFQVERHVCKIIFVAQPQFQ</sequence>
<keyword evidence="2" id="KW-1185">Reference proteome</keyword>
<organism evidence="1 2">
    <name type="scientific">Sphagnum troendelagicum</name>
    <dbReference type="NCBI Taxonomy" id="128251"/>
    <lineage>
        <taxon>Eukaryota</taxon>
        <taxon>Viridiplantae</taxon>
        <taxon>Streptophyta</taxon>
        <taxon>Embryophyta</taxon>
        <taxon>Bryophyta</taxon>
        <taxon>Sphagnophytina</taxon>
        <taxon>Sphagnopsida</taxon>
        <taxon>Sphagnales</taxon>
        <taxon>Sphagnaceae</taxon>
        <taxon>Sphagnum</taxon>
    </lineage>
</organism>
<dbReference type="Proteomes" id="UP001497512">
    <property type="component" value="Chromosome 17"/>
</dbReference>
<dbReference type="PROSITE" id="PS51257">
    <property type="entry name" value="PROKAR_LIPOPROTEIN"/>
    <property type="match status" value="1"/>
</dbReference>
<gene>
    <name evidence="1" type="ORF">CSSPTR1EN2_LOCUS10121</name>
</gene>
<evidence type="ECO:0000313" key="2">
    <source>
        <dbReference type="Proteomes" id="UP001497512"/>
    </source>
</evidence>
<protein>
    <submittedName>
        <fullName evidence="1">Uncharacterized protein</fullName>
    </submittedName>
</protein>
<reference evidence="1" key="1">
    <citation type="submission" date="2024-02" db="EMBL/GenBank/DDBJ databases">
        <authorList>
            <consortium name="ELIXIR-Norway"/>
            <consortium name="Elixir Norway"/>
        </authorList>
    </citation>
    <scope>NUCLEOTIDE SEQUENCE</scope>
</reference>
<dbReference type="EMBL" id="OZ019909">
    <property type="protein sequence ID" value="CAK9209832.1"/>
    <property type="molecule type" value="Genomic_DNA"/>
</dbReference>
<name>A0ABP0U0Z6_9BRYO</name>
<accession>A0ABP0U0Z6</accession>